<evidence type="ECO:0000313" key="1">
    <source>
        <dbReference type="EMBL" id="EES20412.1"/>
    </source>
</evidence>
<dbReference type="ExpressionAtlas" id="C6JSR4">
    <property type="expression patterns" value="baseline and differential"/>
</dbReference>
<dbReference type="AlphaFoldDB" id="C6JSR4"/>
<feature type="non-terminal residue" evidence="1">
    <location>
        <position position="1"/>
    </location>
</feature>
<dbReference type="HOGENOM" id="CLU_1763670_0_0_1"/>
<feature type="non-terminal residue" evidence="1">
    <location>
        <position position="148"/>
    </location>
</feature>
<proteinExistence type="predicted"/>
<protein>
    <submittedName>
        <fullName evidence="1">Uncharacterized protein</fullName>
    </submittedName>
</protein>
<accession>C6JSR4</accession>
<reference evidence="1" key="1">
    <citation type="journal article" date="2009" name="Nature">
        <title>The Sorghum bicolor genome and the diversification of grasses.</title>
        <authorList>
            <person name="Paterson A.H."/>
            <person name="Bowers J.E."/>
            <person name="Bruggmann R."/>
            <person name="Dubchak I."/>
            <person name="Grimwood J."/>
            <person name="Gundlach H."/>
            <person name="Haberer G."/>
            <person name="Hellsten U."/>
            <person name="Mitros T."/>
            <person name="Poliakov A."/>
            <person name="Schmutz J."/>
            <person name="Spannagl M."/>
            <person name="Tang H."/>
            <person name="Wang X."/>
            <person name="Wicker T."/>
            <person name="Bharti A.K."/>
            <person name="Chapman J."/>
            <person name="Feltus F.A."/>
            <person name="Gowik U."/>
            <person name="Grigoriev I.V."/>
            <person name="Lyons E."/>
            <person name="Maher C.A."/>
            <person name="Martis M."/>
            <person name="Narechania A."/>
            <person name="Otillar R.P."/>
            <person name="Penning B.W."/>
            <person name="Salamov A.A."/>
            <person name="Wang Y."/>
            <person name="Zhang L."/>
            <person name="Carpita N.C."/>
            <person name="Freeling M."/>
            <person name="Gingle A.R."/>
            <person name="Hash C.T."/>
            <person name="Keller B."/>
            <person name="Klein P."/>
            <person name="Kresovich S."/>
            <person name="McCann M.C."/>
            <person name="Ming R."/>
            <person name="Peterson D.G."/>
            <person name="Mehboob-ur-Rahman"/>
            <person name="Ware D."/>
            <person name="Westhoff P."/>
            <person name="Mayer K.F."/>
            <person name="Messing J."/>
            <person name="Rokhsar D.S."/>
        </authorList>
    </citation>
    <scope>NUCLEOTIDE SEQUENCE [LARGE SCALE GENOMIC DNA]</scope>
</reference>
<dbReference type="EMBL" id="GL004806">
    <property type="protein sequence ID" value="EES20412.1"/>
    <property type="molecule type" value="Genomic_DNA"/>
</dbReference>
<organism evidence="1">
    <name type="scientific">Sorghum bicolor</name>
    <name type="common">Sorghum</name>
    <name type="synonym">Sorghum vulgare</name>
    <dbReference type="NCBI Taxonomy" id="4558"/>
    <lineage>
        <taxon>Eukaryota</taxon>
        <taxon>Viridiplantae</taxon>
        <taxon>Streptophyta</taxon>
        <taxon>Embryophyta</taxon>
        <taxon>Tracheophyta</taxon>
        <taxon>Spermatophyta</taxon>
        <taxon>Magnoliopsida</taxon>
        <taxon>Liliopsida</taxon>
        <taxon>Poales</taxon>
        <taxon>Poaceae</taxon>
        <taxon>PACMAD clade</taxon>
        <taxon>Panicoideae</taxon>
        <taxon>Andropogonodae</taxon>
        <taxon>Andropogoneae</taxon>
        <taxon>Sorghinae</taxon>
        <taxon>Sorghum</taxon>
    </lineage>
</organism>
<name>C6JSR4_SORBI</name>
<sequence length="148" mass="16439">NIAKELEDEAYLNDGYATSIFKIGIGKSILATENSRERAQFVLEAKEAVKQDEAYLNDGYATSIFKIGIGKSILATENSRERAQFVLEAKEAVKQPRNIAKELEDEAYLNDGYATSIFKIGIGKSILATENSRERAQFVLEAKEAVKQ</sequence>
<gene>
    <name evidence="1" type="primary">Sb2222s002010</name>
    <name evidence="1" type="ORF">SORBIDRAFT_2222s002010</name>
</gene>